<dbReference type="Pfam" id="PF00857">
    <property type="entry name" value="Isochorismatase"/>
    <property type="match status" value="1"/>
</dbReference>
<evidence type="ECO:0000259" key="2">
    <source>
        <dbReference type="Pfam" id="PF00857"/>
    </source>
</evidence>
<proteinExistence type="predicted"/>
<dbReference type="InterPro" id="IPR000868">
    <property type="entry name" value="Isochorismatase-like_dom"/>
</dbReference>
<dbReference type="AlphaFoldDB" id="A0A937VZ69"/>
<accession>A0A937VZ69</accession>
<dbReference type="EMBL" id="VGLS01000033">
    <property type="protein sequence ID" value="MBM3222579.1"/>
    <property type="molecule type" value="Genomic_DNA"/>
</dbReference>
<dbReference type="GO" id="GO:0016787">
    <property type="term" value="F:hydrolase activity"/>
    <property type="evidence" value="ECO:0007669"/>
    <property type="project" value="UniProtKB-KW"/>
</dbReference>
<feature type="domain" description="Isochorismatase-like" evidence="2">
    <location>
        <begin position="12"/>
        <end position="187"/>
    </location>
</feature>
<gene>
    <name evidence="3" type="ORF">FJZ47_02075</name>
</gene>
<dbReference type="SUPFAM" id="SSF52499">
    <property type="entry name" value="Isochorismatase-like hydrolases"/>
    <property type="match status" value="1"/>
</dbReference>
<dbReference type="PANTHER" id="PTHR43540">
    <property type="entry name" value="PEROXYUREIDOACRYLATE/UREIDOACRYLATE AMIDOHYDROLASE-RELATED"/>
    <property type="match status" value="1"/>
</dbReference>
<comment type="caution">
    <text evidence="3">The sequence shown here is derived from an EMBL/GenBank/DDBJ whole genome shotgun (WGS) entry which is preliminary data.</text>
</comment>
<protein>
    <submittedName>
        <fullName evidence="3">Cysteine hydrolase</fullName>
    </submittedName>
</protein>
<dbReference type="PANTHER" id="PTHR43540:SF1">
    <property type="entry name" value="ISOCHORISMATASE HYDROLASE"/>
    <property type="match status" value="1"/>
</dbReference>
<evidence type="ECO:0000313" key="3">
    <source>
        <dbReference type="EMBL" id="MBM3222579.1"/>
    </source>
</evidence>
<evidence type="ECO:0000256" key="1">
    <source>
        <dbReference type="ARBA" id="ARBA00022801"/>
    </source>
</evidence>
<dbReference type="Gene3D" id="3.40.50.850">
    <property type="entry name" value="Isochorismatase-like"/>
    <property type="match status" value="1"/>
</dbReference>
<sequence length="195" mass="21058">MAEALTIDREHTAVLIMDYQNDIVSNVAASYPHLLDRAAAVVSGARRAGVPVMYVVVQFRPGHPEVSARNKLFSAMKTSGRLAEGTPGAAVHDRVTPQAGEIIVTKRRVGAFSTTDMETVLRAHNVTTLVLLGIATSGVVLSTVRWAADADYEMIVLEDCCADADTEVHRVLTQKVFPRQTTVVQSQEFLQALGA</sequence>
<reference evidence="3" key="1">
    <citation type="submission" date="2019-03" db="EMBL/GenBank/DDBJ databases">
        <title>Lake Tanganyika Metagenome-Assembled Genomes (MAGs).</title>
        <authorList>
            <person name="Tran P."/>
        </authorList>
    </citation>
    <scope>NUCLEOTIDE SEQUENCE</scope>
    <source>
        <strain evidence="3">K_DeepCast_65m_m2_066</strain>
    </source>
</reference>
<dbReference type="CDD" id="cd00431">
    <property type="entry name" value="cysteine_hydrolases"/>
    <property type="match status" value="1"/>
</dbReference>
<keyword evidence="1 3" id="KW-0378">Hydrolase</keyword>
<dbReference type="InterPro" id="IPR050272">
    <property type="entry name" value="Isochorismatase-like_hydrls"/>
</dbReference>
<dbReference type="Proteomes" id="UP000712673">
    <property type="component" value="Unassembled WGS sequence"/>
</dbReference>
<dbReference type="InterPro" id="IPR036380">
    <property type="entry name" value="Isochorismatase-like_sf"/>
</dbReference>
<evidence type="ECO:0000313" key="4">
    <source>
        <dbReference type="Proteomes" id="UP000712673"/>
    </source>
</evidence>
<name>A0A937VZ69_UNCTE</name>
<organism evidence="3 4">
    <name type="scientific">Tectimicrobiota bacterium</name>
    <dbReference type="NCBI Taxonomy" id="2528274"/>
    <lineage>
        <taxon>Bacteria</taxon>
        <taxon>Pseudomonadati</taxon>
        <taxon>Nitrospinota/Tectimicrobiota group</taxon>
        <taxon>Candidatus Tectimicrobiota</taxon>
    </lineage>
</organism>